<gene>
    <name evidence="1" type="ORF">KHQ06_01105</name>
</gene>
<name>A0ABX8CPG8_9NOCA</name>
<reference evidence="1 2" key="1">
    <citation type="submission" date="2021-04" db="EMBL/GenBank/DDBJ databases">
        <title>Nocardia tengchongensis.</title>
        <authorList>
            <person name="Zhuang k."/>
            <person name="Ran Y."/>
            <person name="Li W."/>
        </authorList>
    </citation>
    <scope>NUCLEOTIDE SEQUENCE [LARGE SCALE GENOMIC DNA]</scope>
    <source>
        <strain evidence="1 2">CFH S0057</strain>
    </source>
</reference>
<sequence length="332" mass="34725">MRLEILQVPDCPNVTVLENRIRQAIAGEPIAVDIEHHVVTDQEQAVAADMTGSPTLLIDGRDPFAVAGSVPSLSCRLYPSADGLDGAPSVPALRAALGLAATDDPAGTSDTTSCCPPTGNESAAEALNSWRADARPADPTSHAVHQAILRSYADRGRPPTIDELSEAVAEQDVPTSAVLQELHDADVIRLDENGAIASAYPFSTAPTPHQVRIADGPVVHAMCAVDALGLAAMLDTDIEVTSSDPLTHAPITVTVRDQHLSSDPASAVVFVGGQATQGPSADTCCNYLNFFTDRSTAARWATDHPDIGGEVLDLPQAHTLGNQIFANLIESP</sequence>
<dbReference type="Pfam" id="PF03243">
    <property type="entry name" value="MerB"/>
    <property type="match status" value="1"/>
</dbReference>
<proteinExistence type="predicted"/>
<dbReference type="GO" id="GO:0016829">
    <property type="term" value="F:lyase activity"/>
    <property type="evidence" value="ECO:0007669"/>
    <property type="project" value="UniProtKB-KW"/>
</dbReference>
<dbReference type="InterPro" id="IPR004927">
    <property type="entry name" value="MerB"/>
</dbReference>
<evidence type="ECO:0000313" key="1">
    <source>
        <dbReference type="EMBL" id="QVI21808.1"/>
    </source>
</evidence>
<protein>
    <submittedName>
        <fullName evidence="1">Alkylmercury lyase</fullName>
    </submittedName>
</protein>
<dbReference type="SUPFAM" id="SSF160387">
    <property type="entry name" value="NosL/MerB-like"/>
    <property type="match status" value="1"/>
</dbReference>
<dbReference type="InterPro" id="IPR053717">
    <property type="entry name" value="MerB_lyase_sf"/>
</dbReference>
<dbReference type="Gene3D" id="3.40.30.10">
    <property type="entry name" value="Glutaredoxin"/>
    <property type="match status" value="1"/>
</dbReference>
<organism evidence="1 2">
    <name type="scientific">Nocardia tengchongensis</name>
    <dbReference type="NCBI Taxonomy" id="2055889"/>
    <lineage>
        <taxon>Bacteria</taxon>
        <taxon>Bacillati</taxon>
        <taxon>Actinomycetota</taxon>
        <taxon>Actinomycetes</taxon>
        <taxon>Mycobacteriales</taxon>
        <taxon>Nocardiaceae</taxon>
        <taxon>Nocardia</taxon>
    </lineage>
</organism>
<accession>A0ABX8CPG8</accession>
<dbReference type="Proteomes" id="UP000683310">
    <property type="component" value="Chromosome"/>
</dbReference>
<dbReference type="EMBL" id="CP074371">
    <property type="protein sequence ID" value="QVI21808.1"/>
    <property type="molecule type" value="Genomic_DNA"/>
</dbReference>
<dbReference type="Gene3D" id="3.30.450.410">
    <property type="match status" value="1"/>
</dbReference>
<keyword evidence="1" id="KW-0456">Lyase</keyword>
<keyword evidence="2" id="KW-1185">Reference proteome</keyword>
<evidence type="ECO:0000313" key="2">
    <source>
        <dbReference type="Proteomes" id="UP000683310"/>
    </source>
</evidence>